<sequence length="1097" mass="119181">MSTDTLAPAAPSAPAARTGGARLSTARFRFGDWLVDPSTNTIANGTVTRPMEPRTMDVLVALCGADGAILSAEDLLRQCWGSTLHGDSPVHKNVALLRRLLGDDAGTPVFIETIRKRGYRTVAPVQFDVDERRRTPRWEHGSPFRGLLPFDETHADVFYGREEATRKLSAAAQARSATGLALLLLLGPSGSGKTSLVRAGLFPALMRDGTLLGTTTFDIADQGEQTLFCALAGTLLDLQWGDTWAFDNENAVHLGQRLEHDADGVAAQLRAAQPAGRRCGIFIDRFEALFNTNRVGEAERHAFVATLERLAHSGTCLVVVACRNDFYPNIAHYPVLLDAKVDLAPPAFAEIAQMIRKPAAAAQLTFGSEPGSGVSLDDVLCESAARSPDALPLLQYCLHELYRLRTPAGELSFAAFHELGGLEGALGQRAEQVVMGLTDAQRAELPHIMSLVTVLSAGEDHVTSQRAPWSALRGDAARQAVAELVEARLFTSDLAGGTPVFGIAHEAILRRWPRMSAWIAAHRDALRARARLAQQAARWHADGRPADLLIPRGKPLNEARDLQDANLWSLAPIERDLIRLSDRHARRFQWLRVSALVLIIVLAILNSALALNAYRAKLAAEARRAEVEGLMDFMLGDFADKLRPLGKLDLLESVSGKALQYLRGSRDSELGPAGLTLRAKALQVIGEASRARGNAAQALDALDKANAILMRQHQANPRDVQVLSNLGVNAYWVGQLNKDHHDLPAAEAAWRLYLRYSDMLHALEPDNVEWWIEQSYAHNNLGSLAHAGGRPDQAAPEFAASIALKERALARTPDSKMLIAELADSYSWLAAARQALGELDAAGELYQREMAFIGRLSARYPDEPLWAQRHVRALYHRATLAMAQGDDARAHADLSRAKALLAPIAARDPANHVWQAELADLDQELLALSVRRGAGTPLAALREVRDRLQALAARDPANARWARVAAVARTRLGAALLAAGDAAAADAEAAAALAQLRRLHAAQPASADVRISLVKALLLTAAIQQAQNKMATSIMTCRQAHGIIDSSTTGTMNFEILDPWLRVLSCLRTPDAANPPLERLRKIGYRDSAYLQFISKR</sequence>
<dbReference type="RefSeq" id="WP_229418950.1">
    <property type="nucleotide sequence ID" value="NZ_CP046904.1"/>
</dbReference>
<proteinExistence type="predicted"/>
<dbReference type="GO" id="GO:0000160">
    <property type="term" value="P:phosphorelay signal transduction system"/>
    <property type="evidence" value="ECO:0007669"/>
    <property type="project" value="InterPro"/>
</dbReference>
<dbReference type="InterPro" id="IPR049052">
    <property type="entry name" value="nSTAND1"/>
</dbReference>
<dbReference type="Proteomes" id="UP000315112">
    <property type="component" value="Unassembled WGS sequence"/>
</dbReference>
<dbReference type="GO" id="GO:0006355">
    <property type="term" value="P:regulation of DNA-templated transcription"/>
    <property type="evidence" value="ECO:0007669"/>
    <property type="project" value="InterPro"/>
</dbReference>
<keyword evidence="1 2" id="KW-0238">DNA-binding</keyword>
<dbReference type="GO" id="GO:0003677">
    <property type="term" value="F:DNA binding"/>
    <property type="evidence" value="ECO:0007669"/>
    <property type="project" value="UniProtKB-UniRule"/>
</dbReference>
<evidence type="ECO:0000313" key="6">
    <source>
        <dbReference type="Proteomes" id="UP000315112"/>
    </source>
</evidence>
<feature type="region of interest" description="Disordered" evidence="3">
    <location>
        <begin position="1"/>
        <end position="20"/>
    </location>
</feature>
<dbReference type="Pfam" id="PF20703">
    <property type="entry name" value="nSTAND1"/>
    <property type="match status" value="1"/>
</dbReference>
<dbReference type="Gene3D" id="1.10.10.10">
    <property type="entry name" value="Winged helix-like DNA-binding domain superfamily/Winged helix DNA-binding domain"/>
    <property type="match status" value="1"/>
</dbReference>
<dbReference type="InterPro" id="IPR016032">
    <property type="entry name" value="Sig_transdc_resp-reg_C-effctor"/>
</dbReference>
<dbReference type="InterPro" id="IPR036388">
    <property type="entry name" value="WH-like_DNA-bd_sf"/>
</dbReference>
<feature type="domain" description="OmpR/PhoB-type" evidence="4">
    <location>
        <begin position="25"/>
        <end position="123"/>
    </location>
</feature>
<dbReference type="AlphaFoldDB" id="A0A562PH91"/>
<comment type="caution">
    <text evidence="5">The sequence shown here is derived from an EMBL/GenBank/DDBJ whole genome shotgun (WGS) entry which is preliminary data.</text>
</comment>
<evidence type="ECO:0000259" key="4">
    <source>
        <dbReference type="PROSITE" id="PS51755"/>
    </source>
</evidence>
<name>A0A562PH91_9BURK</name>
<dbReference type="PANTHER" id="PTHR47691:SF3">
    <property type="entry name" value="HTH-TYPE TRANSCRIPTIONAL REGULATOR RV0890C-RELATED"/>
    <property type="match status" value="1"/>
</dbReference>
<evidence type="ECO:0000256" key="2">
    <source>
        <dbReference type="PROSITE-ProRule" id="PRU01091"/>
    </source>
</evidence>
<reference evidence="5 6" key="1">
    <citation type="journal article" date="2015" name="Stand. Genomic Sci.">
        <title>Genomic Encyclopedia of Bacterial and Archaeal Type Strains, Phase III: the genomes of soil and plant-associated and newly described type strains.</title>
        <authorList>
            <person name="Whitman W.B."/>
            <person name="Woyke T."/>
            <person name="Klenk H.P."/>
            <person name="Zhou Y."/>
            <person name="Lilburn T.G."/>
            <person name="Beck B.J."/>
            <person name="De Vos P."/>
            <person name="Vandamme P."/>
            <person name="Eisen J.A."/>
            <person name="Garrity G."/>
            <person name="Hugenholtz P."/>
            <person name="Kyrpides N.C."/>
        </authorList>
    </citation>
    <scope>NUCLEOTIDE SEQUENCE [LARGE SCALE GENOMIC DNA]</scope>
    <source>
        <strain evidence="5 6">CGMCC 1.10685</strain>
    </source>
</reference>
<dbReference type="PROSITE" id="PS51755">
    <property type="entry name" value="OMPR_PHOB"/>
    <property type="match status" value="1"/>
</dbReference>
<dbReference type="InterPro" id="IPR001867">
    <property type="entry name" value="OmpR/PhoB-type_DNA-bd"/>
</dbReference>
<dbReference type="EMBL" id="VLKW01000011">
    <property type="protein sequence ID" value="TWI43811.1"/>
    <property type="molecule type" value="Genomic_DNA"/>
</dbReference>
<protein>
    <submittedName>
        <fullName evidence="5">DNA-binding winged helix-turn-helix (WHTH) protein</fullName>
    </submittedName>
</protein>
<accession>A0A562PH91</accession>
<evidence type="ECO:0000256" key="1">
    <source>
        <dbReference type="ARBA" id="ARBA00023125"/>
    </source>
</evidence>
<dbReference type="Gene3D" id="3.40.50.300">
    <property type="entry name" value="P-loop containing nucleotide triphosphate hydrolases"/>
    <property type="match status" value="1"/>
</dbReference>
<feature type="DNA-binding region" description="OmpR/PhoB-type" evidence="2">
    <location>
        <begin position="25"/>
        <end position="123"/>
    </location>
</feature>
<dbReference type="SUPFAM" id="SSF48452">
    <property type="entry name" value="TPR-like"/>
    <property type="match status" value="2"/>
</dbReference>
<dbReference type="PANTHER" id="PTHR47691">
    <property type="entry name" value="REGULATOR-RELATED"/>
    <property type="match status" value="1"/>
</dbReference>
<dbReference type="Pfam" id="PF00486">
    <property type="entry name" value="Trans_reg_C"/>
    <property type="match status" value="1"/>
</dbReference>
<organism evidence="5 6">
    <name type="scientific">Pseudoduganella flava</name>
    <dbReference type="NCBI Taxonomy" id="871742"/>
    <lineage>
        <taxon>Bacteria</taxon>
        <taxon>Pseudomonadati</taxon>
        <taxon>Pseudomonadota</taxon>
        <taxon>Betaproteobacteria</taxon>
        <taxon>Burkholderiales</taxon>
        <taxon>Oxalobacteraceae</taxon>
        <taxon>Telluria group</taxon>
        <taxon>Pseudoduganella</taxon>
    </lineage>
</organism>
<evidence type="ECO:0000256" key="3">
    <source>
        <dbReference type="SAM" id="MobiDB-lite"/>
    </source>
</evidence>
<dbReference type="Gene3D" id="1.25.40.10">
    <property type="entry name" value="Tetratricopeptide repeat domain"/>
    <property type="match status" value="2"/>
</dbReference>
<evidence type="ECO:0000313" key="5">
    <source>
        <dbReference type="EMBL" id="TWI43811.1"/>
    </source>
</evidence>
<dbReference type="InterPro" id="IPR027417">
    <property type="entry name" value="P-loop_NTPase"/>
</dbReference>
<dbReference type="SMART" id="SM00862">
    <property type="entry name" value="Trans_reg_C"/>
    <property type="match status" value="1"/>
</dbReference>
<dbReference type="InterPro" id="IPR011990">
    <property type="entry name" value="TPR-like_helical_dom_sf"/>
</dbReference>
<dbReference type="SUPFAM" id="SSF46894">
    <property type="entry name" value="C-terminal effector domain of the bipartite response regulators"/>
    <property type="match status" value="1"/>
</dbReference>
<dbReference type="SUPFAM" id="SSF52540">
    <property type="entry name" value="P-loop containing nucleoside triphosphate hydrolases"/>
    <property type="match status" value="1"/>
</dbReference>
<feature type="compositionally biased region" description="Low complexity" evidence="3">
    <location>
        <begin position="7"/>
        <end position="16"/>
    </location>
</feature>
<dbReference type="CDD" id="cd00383">
    <property type="entry name" value="trans_reg_C"/>
    <property type="match status" value="1"/>
</dbReference>
<gene>
    <name evidence="5" type="ORF">IP92_04865</name>
</gene>